<sequence>TFKDTCAEAEPFLVRVTQLAHSSTQAVKTRAGAFISFGVLSLDHKLGKICKTSHRPDDLILENGKKTDSQQDQQSYQTESQPGYSPRLIAETR</sequence>
<dbReference type="Proteomes" id="UP001057375">
    <property type="component" value="Unassembled WGS sequence"/>
</dbReference>
<gene>
    <name evidence="2" type="ORF">ADUPG1_001658</name>
</gene>
<evidence type="ECO:0000313" key="2">
    <source>
        <dbReference type="EMBL" id="GKT30718.1"/>
    </source>
</evidence>
<organism evidence="2 3">
    <name type="scientific">Aduncisulcus paluster</name>
    <dbReference type="NCBI Taxonomy" id="2918883"/>
    <lineage>
        <taxon>Eukaryota</taxon>
        <taxon>Metamonada</taxon>
        <taxon>Carpediemonas-like organisms</taxon>
        <taxon>Aduncisulcus</taxon>
    </lineage>
</organism>
<name>A0ABQ5KGU9_9EUKA</name>
<comment type="caution">
    <text evidence="2">The sequence shown here is derived from an EMBL/GenBank/DDBJ whole genome shotgun (WGS) entry which is preliminary data.</text>
</comment>
<feature type="compositionally biased region" description="Low complexity" evidence="1">
    <location>
        <begin position="70"/>
        <end position="81"/>
    </location>
</feature>
<feature type="compositionally biased region" description="Basic and acidic residues" evidence="1">
    <location>
        <begin position="57"/>
        <end position="69"/>
    </location>
</feature>
<evidence type="ECO:0000313" key="3">
    <source>
        <dbReference type="Proteomes" id="UP001057375"/>
    </source>
</evidence>
<accession>A0ABQ5KGU9</accession>
<keyword evidence="3" id="KW-1185">Reference proteome</keyword>
<feature type="non-terminal residue" evidence="2">
    <location>
        <position position="1"/>
    </location>
</feature>
<proteinExistence type="predicted"/>
<evidence type="ECO:0000256" key="1">
    <source>
        <dbReference type="SAM" id="MobiDB-lite"/>
    </source>
</evidence>
<reference evidence="2" key="1">
    <citation type="submission" date="2022-03" db="EMBL/GenBank/DDBJ databases">
        <title>Draft genome sequence of Aduncisulcus paluster, a free-living microaerophilic Fornicata.</title>
        <authorList>
            <person name="Yuyama I."/>
            <person name="Kume K."/>
            <person name="Tamura T."/>
            <person name="Inagaki Y."/>
            <person name="Hashimoto T."/>
        </authorList>
    </citation>
    <scope>NUCLEOTIDE SEQUENCE</scope>
    <source>
        <strain evidence="2">NY0171</strain>
    </source>
</reference>
<protein>
    <submittedName>
        <fullName evidence="2">Uncharacterized protein</fullName>
    </submittedName>
</protein>
<dbReference type="EMBL" id="BQXS01001510">
    <property type="protein sequence ID" value="GKT30718.1"/>
    <property type="molecule type" value="Genomic_DNA"/>
</dbReference>
<feature type="region of interest" description="Disordered" evidence="1">
    <location>
        <begin position="57"/>
        <end position="93"/>
    </location>
</feature>